<evidence type="ECO:0000313" key="4">
    <source>
        <dbReference type="Proteomes" id="UP000824469"/>
    </source>
</evidence>
<dbReference type="AlphaFoldDB" id="A0AA38GD94"/>
<evidence type="ECO:0000313" key="2">
    <source>
        <dbReference type="EMBL" id="KAH9319604.1"/>
    </source>
</evidence>
<evidence type="ECO:0000256" key="1">
    <source>
        <dbReference type="SAM" id="MobiDB-lite"/>
    </source>
</evidence>
<evidence type="ECO:0000313" key="3">
    <source>
        <dbReference type="EMBL" id="KAH9319606.1"/>
    </source>
</evidence>
<comment type="caution">
    <text evidence="2">The sequence shown here is derived from an EMBL/GenBank/DDBJ whole genome shotgun (WGS) entry which is preliminary data.</text>
</comment>
<proteinExistence type="predicted"/>
<dbReference type="EMBL" id="JAHRHJ020000004">
    <property type="protein sequence ID" value="KAH9319606.1"/>
    <property type="molecule type" value="Genomic_DNA"/>
</dbReference>
<keyword evidence="4" id="KW-1185">Reference proteome</keyword>
<feature type="non-terminal residue" evidence="2">
    <location>
        <position position="1"/>
    </location>
</feature>
<sequence>HNSSSSSNPALIIDLHRDLVHRGVGVWGLLLGVPSGHRVDLELSQQELTNRDHSRPQWDHQDPWHRLPEHSLDQLLKGEDQI</sequence>
<organism evidence="2 4">
    <name type="scientific">Taxus chinensis</name>
    <name type="common">Chinese yew</name>
    <name type="synonym">Taxus wallichiana var. chinensis</name>
    <dbReference type="NCBI Taxonomy" id="29808"/>
    <lineage>
        <taxon>Eukaryota</taxon>
        <taxon>Viridiplantae</taxon>
        <taxon>Streptophyta</taxon>
        <taxon>Embryophyta</taxon>
        <taxon>Tracheophyta</taxon>
        <taxon>Spermatophyta</taxon>
        <taxon>Pinopsida</taxon>
        <taxon>Pinidae</taxon>
        <taxon>Conifers II</taxon>
        <taxon>Cupressales</taxon>
        <taxon>Taxaceae</taxon>
        <taxon>Taxus</taxon>
    </lineage>
</organism>
<accession>A0AA38GD94</accession>
<feature type="region of interest" description="Disordered" evidence="1">
    <location>
        <begin position="45"/>
        <end position="82"/>
    </location>
</feature>
<protein>
    <submittedName>
        <fullName evidence="2">Uncharacterized protein</fullName>
    </submittedName>
</protein>
<dbReference type="EMBL" id="JAHRHJ020000004">
    <property type="protein sequence ID" value="KAH9319604.1"/>
    <property type="molecule type" value="Genomic_DNA"/>
</dbReference>
<gene>
    <name evidence="2" type="ORF">KI387_021373</name>
    <name evidence="3" type="ORF">KI387_021375</name>
</gene>
<name>A0AA38GD94_TAXCH</name>
<reference evidence="2 4" key="1">
    <citation type="journal article" date="2021" name="Nat. Plants">
        <title>The Taxus genome provides insights into paclitaxel biosynthesis.</title>
        <authorList>
            <person name="Xiong X."/>
            <person name="Gou J."/>
            <person name="Liao Q."/>
            <person name="Li Y."/>
            <person name="Zhou Q."/>
            <person name="Bi G."/>
            <person name="Li C."/>
            <person name="Du R."/>
            <person name="Wang X."/>
            <person name="Sun T."/>
            <person name="Guo L."/>
            <person name="Liang H."/>
            <person name="Lu P."/>
            <person name="Wu Y."/>
            <person name="Zhang Z."/>
            <person name="Ro D.K."/>
            <person name="Shang Y."/>
            <person name="Huang S."/>
            <person name="Yan J."/>
        </authorList>
    </citation>
    <scope>NUCLEOTIDE SEQUENCE [LARGE SCALE GENOMIC DNA]</scope>
    <source>
        <strain evidence="2">Ta-2019</strain>
    </source>
</reference>
<dbReference type="Proteomes" id="UP000824469">
    <property type="component" value="Unassembled WGS sequence"/>
</dbReference>
<feature type="non-terminal residue" evidence="2">
    <location>
        <position position="82"/>
    </location>
</feature>
<feature type="compositionally biased region" description="Basic and acidic residues" evidence="1">
    <location>
        <begin position="49"/>
        <end position="82"/>
    </location>
</feature>